<evidence type="ECO:0000313" key="2">
    <source>
        <dbReference type="Proteomes" id="UP001180481"/>
    </source>
</evidence>
<name>A0ABY9RAP5_9FLAO</name>
<dbReference type="InterPro" id="IPR021272">
    <property type="entry name" value="DUF2851"/>
</dbReference>
<organism evidence="1 2">
    <name type="scientific">Flavobacterium nakdongensis</name>
    <dbReference type="NCBI Taxonomy" id="3073563"/>
    <lineage>
        <taxon>Bacteria</taxon>
        <taxon>Pseudomonadati</taxon>
        <taxon>Bacteroidota</taxon>
        <taxon>Flavobacteriia</taxon>
        <taxon>Flavobacteriales</taxon>
        <taxon>Flavobacteriaceae</taxon>
        <taxon>Flavobacterium</taxon>
    </lineage>
</organism>
<proteinExistence type="predicted"/>
<gene>
    <name evidence="1" type="ORF">RF683_02420</name>
</gene>
<dbReference type="EMBL" id="CP133721">
    <property type="protein sequence ID" value="WMW78320.1"/>
    <property type="molecule type" value="Genomic_DNA"/>
</dbReference>
<evidence type="ECO:0000313" key="1">
    <source>
        <dbReference type="EMBL" id="WMW78320.1"/>
    </source>
</evidence>
<protein>
    <submittedName>
        <fullName evidence="1">DUF2851 family protein</fullName>
    </submittedName>
</protein>
<dbReference type="Pfam" id="PF11013">
    <property type="entry name" value="DUF2851"/>
    <property type="match status" value="1"/>
</dbReference>
<dbReference type="Proteomes" id="UP001180481">
    <property type="component" value="Chromosome"/>
</dbReference>
<dbReference type="RefSeq" id="WP_309532636.1">
    <property type="nucleotide sequence ID" value="NZ_CP133721.1"/>
</dbReference>
<accession>A0ABY9RAP5</accession>
<reference evidence="1" key="1">
    <citation type="submission" date="2023-09" db="EMBL/GenBank/DDBJ databases">
        <title>Flavobacterium sp. 20NA77.7 isolated from freshwater.</title>
        <authorList>
            <person name="Le V."/>
            <person name="Ko S.-R."/>
            <person name="Ahn C.-Y."/>
            <person name="Oh H.-M."/>
        </authorList>
    </citation>
    <scope>NUCLEOTIDE SEQUENCE</scope>
    <source>
        <strain evidence="1">20NA77.7</strain>
    </source>
</reference>
<keyword evidence="2" id="KW-1185">Reference proteome</keyword>
<sequence>MKEDFLHYLWVHRKLPFTQLKTHQNETLEIIHFGNYLQLSGPDIFNAQIRISNQKWAGNIEIHVKSSDWYLHHHENNKAYDSIILHVVWEHDVPVFRKDNSEIPTLELKNWVTQKELTSYKNLMLKKSWINCEGEIHAVDSFYWENWKEKLVLERLERKAIAISERLEATKNDWEQVFFELVAKNFGLHTNGVVFLKMAQQLSFQIVRKEKTNLLHLEALFFGLVNALDATHEDNYFKELHQAWHYLKSKYKLKEIIGAELSFFKHRPDNFPTIRLAQLAMVLFTAENLFYDCMHTGSSEKLKESFRHATSLYWQNHYVFGTPSITKKKVVTDSFLDLIFVNTIVPMRFCYQSTLHDMPLEQLLQGLKGVKEEKNSIIEKFKTLKIEVSNAYDSQALLQLKNEYCDKSKCLQCAVGLNILKK</sequence>